<evidence type="ECO:0000313" key="2">
    <source>
        <dbReference type="Proteomes" id="UP001203852"/>
    </source>
</evidence>
<dbReference type="InterPro" id="IPR021858">
    <property type="entry name" value="Fun_TF"/>
</dbReference>
<accession>A0AAN6IA54</accession>
<keyword evidence="2" id="KW-1185">Reference proteome</keyword>
<name>A0AAN6IA54_9EURO</name>
<comment type="caution">
    <text evidence="1">The sequence shown here is derived from an EMBL/GenBank/DDBJ whole genome shotgun (WGS) entry which is preliminary data.</text>
</comment>
<dbReference type="PANTHER" id="PTHR37540">
    <property type="entry name" value="TRANSCRIPTION FACTOR (ACR-2), PUTATIVE-RELATED-RELATED"/>
    <property type="match status" value="1"/>
</dbReference>
<dbReference type="Proteomes" id="UP001203852">
    <property type="component" value="Unassembled WGS sequence"/>
</dbReference>
<reference evidence="1" key="1">
    <citation type="journal article" date="2022" name="bioRxiv">
        <title>Deciphering the potential niche of two novel black yeast fungi from a biological soil crust based on their genomes, phenotypes, and melanin regulation.</title>
        <authorList>
            <consortium name="DOE Joint Genome Institute"/>
            <person name="Carr E.C."/>
            <person name="Barton Q."/>
            <person name="Grambo S."/>
            <person name="Sullivan M."/>
            <person name="Renfro C.M."/>
            <person name="Kuo A."/>
            <person name="Pangilinan J."/>
            <person name="Lipzen A."/>
            <person name="Keymanesh K."/>
            <person name="Savage E."/>
            <person name="Barry K."/>
            <person name="Grigoriev I.V."/>
            <person name="Riekhof W.R."/>
            <person name="Harris S.S."/>
        </authorList>
    </citation>
    <scope>NUCLEOTIDE SEQUENCE</scope>
    <source>
        <strain evidence="1">JF 03-4F</strain>
    </source>
</reference>
<evidence type="ECO:0008006" key="3">
    <source>
        <dbReference type="Google" id="ProtNLM"/>
    </source>
</evidence>
<dbReference type="AlphaFoldDB" id="A0AAN6IA54"/>
<proteinExistence type="predicted"/>
<evidence type="ECO:0000313" key="1">
    <source>
        <dbReference type="EMBL" id="KAI1609475.1"/>
    </source>
</evidence>
<dbReference type="PANTHER" id="PTHR37540:SF5">
    <property type="entry name" value="TRANSCRIPTION FACTOR DOMAIN-CONTAINING PROTEIN"/>
    <property type="match status" value="1"/>
</dbReference>
<sequence>MLLQKALGDLDSRKYLSTGRVVLVGHATKGRIRDCSQSGSKSSTALYVPGYPLTLLEPQAIDPFGTLAVELNTKDEIFLHRFYKLDRYPWCPINGQSDWSIFAVSDQLVFHATMFSWGMHFRHRTPAPKHDEEMQVIQHKLAAISLINSRLSDPEAATSDATIAAVAALTNIALVIDSYPEASKHMRGLEAIVKMRGGLSTLGSGVQLHLQRLISWNDLIYSEVFDEKLRFSPIEVWDEAWGTFQQPDESTSLPGLSYTELRAARVPRHDVLELLGDIQGLCRLEQTSPLLQTDEQGRMRRGDMFHRIERRLRLIVQADTAPGKNRWDATVWRAVSLTALVFTHHHLRGNPLKYRHFPVLSMQLHDTLLTMSEDLSEFAFAPILLLWVLSTGAIVSSNVEAVHQSFVTMLSRACVRYGLVEGDQFLWNMSGFLWIGEADEKRSSELWQEMERSMRQGGI</sequence>
<dbReference type="EMBL" id="MU404360">
    <property type="protein sequence ID" value="KAI1609475.1"/>
    <property type="molecule type" value="Genomic_DNA"/>
</dbReference>
<dbReference type="Pfam" id="PF11951">
    <property type="entry name" value="Fungal_trans_2"/>
    <property type="match status" value="1"/>
</dbReference>
<protein>
    <recommendedName>
        <fullName evidence="3">Transcription factor domain-containing protein</fullName>
    </recommendedName>
</protein>
<organism evidence="1 2">
    <name type="scientific">Exophiala viscosa</name>
    <dbReference type="NCBI Taxonomy" id="2486360"/>
    <lineage>
        <taxon>Eukaryota</taxon>
        <taxon>Fungi</taxon>
        <taxon>Dikarya</taxon>
        <taxon>Ascomycota</taxon>
        <taxon>Pezizomycotina</taxon>
        <taxon>Eurotiomycetes</taxon>
        <taxon>Chaetothyriomycetidae</taxon>
        <taxon>Chaetothyriales</taxon>
        <taxon>Herpotrichiellaceae</taxon>
        <taxon>Exophiala</taxon>
    </lineage>
</organism>
<gene>
    <name evidence="1" type="ORF">EDD36DRAFT_71659</name>
</gene>